<keyword evidence="3" id="KW-1185">Reference proteome</keyword>
<sequence>MSDTQPSCLCEFLAAGDTAANATAVSLAQSSSLCSLAASWDGAWSDSRRLHHYVMFWWRYCWLMFEGGGMVMFDMFGSN</sequence>
<organism evidence="2 3">
    <name type="scientific">Phytophthora nicotianae P1569</name>
    <dbReference type="NCBI Taxonomy" id="1317065"/>
    <lineage>
        <taxon>Eukaryota</taxon>
        <taxon>Sar</taxon>
        <taxon>Stramenopiles</taxon>
        <taxon>Oomycota</taxon>
        <taxon>Peronosporomycetes</taxon>
        <taxon>Peronosporales</taxon>
        <taxon>Peronosporaceae</taxon>
        <taxon>Phytophthora</taxon>
    </lineage>
</organism>
<name>V9FDC1_PHYNI</name>
<accession>V9FDC1</accession>
<feature type="transmembrane region" description="Helical" evidence="1">
    <location>
        <begin position="57"/>
        <end position="76"/>
    </location>
</feature>
<proteinExistence type="predicted"/>
<gene>
    <name evidence="2" type="ORF">F443_06971</name>
</gene>
<protein>
    <submittedName>
        <fullName evidence="2">Uncharacterized protein</fullName>
    </submittedName>
</protein>
<dbReference type="AlphaFoldDB" id="V9FDC1"/>
<comment type="caution">
    <text evidence="2">The sequence shown here is derived from an EMBL/GenBank/DDBJ whole genome shotgun (WGS) entry which is preliminary data.</text>
</comment>
<dbReference type="EMBL" id="ANIZ01001141">
    <property type="protein sequence ID" value="ETI49106.1"/>
    <property type="molecule type" value="Genomic_DNA"/>
</dbReference>
<evidence type="ECO:0000313" key="2">
    <source>
        <dbReference type="EMBL" id="ETI49106.1"/>
    </source>
</evidence>
<keyword evidence="1" id="KW-1133">Transmembrane helix</keyword>
<dbReference type="HOGENOM" id="CLU_2611241_0_0_1"/>
<keyword evidence="1" id="KW-0472">Membrane</keyword>
<evidence type="ECO:0000313" key="3">
    <source>
        <dbReference type="Proteomes" id="UP000018721"/>
    </source>
</evidence>
<dbReference type="Proteomes" id="UP000018721">
    <property type="component" value="Unassembled WGS sequence"/>
</dbReference>
<evidence type="ECO:0000256" key="1">
    <source>
        <dbReference type="SAM" id="Phobius"/>
    </source>
</evidence>
<keyword evidence="1" id="KW-0812">Transmembrane</keyword>
<reference evidence="2 3" key="1">
    <citation type="submission" date="2013-11" db="EMBL/GenBank/DDBJ databases">
        <title>The Genome Sequence of Phytophthora parasitica P1569.</title>
        <authorList>
            <consortium name="The Broad Institute Genomics Platform"/>
            <person name="Russ C."/>
            <person name="Tyler B."/>
            <person name="Panabieres F."/>
            <person name="Shan W."/>
            <person name="Tripathy S."/>
            <person name="Grunwald N."/>
            <person name="Machado M."/>
            <person name="Johnson C.S."/>
            <person name="Arredondo F."/>
            <person name="Hong C."/>
            <person name="Coffey M."/>
            <person name="Young S.K."/>
            <person name="Zeng Q."/>
            <person name="Gargeya S."/>
            <person name="Fitzgerald M."/>
            <person name="Abouelleil A."/>
            <person name="Alvarado L."/>
            <person name="Chapman S.B."/>
            <person name="Gainer-Dewar J."/>
            <person name="Goldberg J."/>
            <person name="Griggs A."/>
            <person name="Gujja S."/>
            <person name="Hansen M."/>
            <person name="Howarth C."/>
            <person name="Imamovic A."/>
            <person name="Ireland A."/>
            <person name="Larimer J."/>
            <person name="McCowan C."/>
            <person name="Murphy C."/>
            <person name="Pearson M."/>
            <person name="Poon T.W."/>
            <person name="Priest M."/>
            <person name="Roberts A."/>
            <person name="Saif S."/>
            <person name="Shea T."/>
            <person name="Sykes S."/>
            <person name="Wortman J."/>
            <person name="Nusbaum C."/>
            <person name="Birren B."/>
        </authorList>
    </citation>
    <scope>NUCLEOTIDE SEQUENCE [LARGE SCALE GENOMIC DNA]</scope>
    <source>
        <strain evidence="2 3">P1569</strain>
    </source>
</reference>